<sequence length="494" mass="54699">MAEETSKRKEAPVHASTTEEEDVADQLILADEPLTGSEQPTAANGAVRWKQWKEYFSRLLDFRRDKEDELAVLDSIREDVVFRGTKLWILICAMFVASLGLNVNSTAVIIGAMLISPLMGPIIGFGTALGIADFELLKRSLRNLGLTTLFSILTATIYFLLSPISEAGSELLGRTHPTIFDVLIAFFGGAAGMIAVSTKNKGQVLPGVAIATALMPPLCTAGYSLANGEWAYLAGALYLYLINSIFIAFATYLVARFLRFPKKSFLDAKRGMRVRRWIAMVAVVTIIPSIYLTTLIIRESFTQSRANSFVANVFDLPENQVLKHELTSVDGVQTLKVWVIGQPLTQHTLDSIRELMPNYQLRNMHLVVNQGVSGGETDIQALSSVLLKDVYANSEVIIERQSRTIDSLKQQLASYNNFGKLELDLVNEMKVAFPFVRDAYIGSLVRLANGADSVVRITLLPNERHKLTNEEVNRIKKWITVRTKQDSVAIIAGK</sequence>
<accession>A0ABQ0E3D1</accession>
<keyword evidence="2" id="KW-0812">Transmembrane</keyword>
<feature type="transmembrane region" description="Helical" evidence="2">
    <location>
        <begin position="204"/>
        <end position="226"/>
    </location>
</feature>
<dbReference type="PANTHER" id="PTHR20992">
    <property type="entry name" value="AT15442P-RELATED"/>
    <property type="match status" value="1"/>
</dbReference>
<proteinExistence type="predicted"/>
<evidence type="ECO:0000256" key="1">
    <source>
        <dbReference type="SAM" id="MobiDB-lite"/>
    </source>
</evidence>
<evidence type="ECO:0000313" key="4">
    <source>
        <dbReference type="Proteomes" id="UP001628220"/>
    </source>
</evidence>
<dbReference type="Proteomes" id="UP001628220">
    <property type="component" value="Unassembled WGS sequence"/>
</dbReference>
<feature type="compositionally biased region" description="Basic and acidic residues" evidence="1">
    <location>
        <begin position="1"/>
        <end position="12"/>
    </location>
</feature>
<dbReference type="InterPro" id="IPR005240">
    <property type="entry name" value="DUF389"/>
</dbReference>
<feature type="transmembrane region" description="Helical" evidence="2">
    <location>
        <begin position="87"/>
        <end position="103"/>
    </location>
</feature>
<dbReference type="PANTHER" id="PTHR20992:SF9">
    <property type="entry name" value="AT15442P-RELATED"/>
    <property type="match status" value="1"/>
</dbReference>
<feature type="region of interest" description="Disordered" evidence="1">
    <location>
        <begin position="1"/>
        <end position="24"/>
    </location>
</feature>
<name>A0ABQ0E3D1_9PORP</name>
<organism evidence="3 4">
    <name type="scientific">Porphyromonas miyakawae</name>
    <dbReference type="NCBI Taxonomy" id="3137470"/>
    <lineage>
        <taxon>Bacteria</taxon>
        <taxon>Pseudomonadati</taxon>
        <taxon>Bacteroidota</taxon>
        <taxon>Bacteroidia</taxon>
        <taxon>Bacteroidales</taxon>
        <taxon>Porphyromonadaceae</taxon>
        <taxon>Porphyromonas</taxon>
    </lineage>
</organism>
<dbReference type="EMBL" id="BAAFSF010000004">
    <property type="protein sequence ID" value="GAB1252182.1"/>
    <property type="molecule type" value="Genomic_DNA"/>
</dbReference>
<dbReference type="RefSeq" id="WP_411915945.1">
    <property type="nucleotide sequence ID" value="NZ_BAAFSF010000004.1"/>
</dbReference>
<feature type="transmembrane region" description="Helical" evidence="2">
    <location>
        <begin position="144"/>
        <end position="165"/>
    </location>
</feature>
<keyword evidence="4" id="KW-1185">Reference proteome</keyword>
<gene>
    <name evidence="3" type="ORF">Tsumi_12880</name>
</gene>
<evidence type="ECO:0000256" key="2">
    <source>
        <dbReference type="SAM" id="Phobius"/>
    </source>
</evidence>
<feature type="transmembrane region" description="Helical" evidence="2">
    <location>
        <begin position="109"/>
        <end position="132"/>
    </location>
</feature>
<reference evidence="3 4" key="1">
    <citation type="journal article" date="2025" name="Int. J. Syst. Evol. Microbiol.">
        <title>Desulfovibrio falkowii sp. nov., Porphyromonas miyakawae sp. nov., Mediterraneibacter flintii sp. nov. and Owariibacterium komagatae gen. nov., sp. nov., isolated from human faeces.</title>
        <authorList>
            <person name="Hamaguchi T."/>
            <person name="Ohara M."/>
            <person name="Hisatomi A."/>
            <person name="Sekiguchi K."/>
            <person name="Takeda J.I."/>
            <person name="Ueyama J."/>
            <person name="Ito M."/>
            <person name="Nishiwaki H."/>
            <person name="Ogi T."/>
            <person name="Hirayama M."/>
            <person name="Ohkuma M."/>
            <person name="Sakamoto M."/>
            <person name="Ohno K."/>
        </authorList>
    </citation>
    <scope>NUCLEOTIDE SEQUENCE [LARGE SCALE GENOMIC DNA]</scope>
    <source>
        <strain evidence="3 4">13CB11C</strain>
    </source>
</reference>
<feature type="transmembrane region" description="Helical" evidence="2">
    <location>
        <begin position="276"/>
        <end position="297"/>
    </location>
</feature>
<feature type="transmembrane region" description="Helical" evidence="2">
    <location>
        <begin position="232"/>
        <end position="255"/>
    </location>
</feature>
<evidence type="ECO:0000313" key="3">
    <source>
        <dbReference type="EMBL" id="GAB1252182.1"/>
    </source>
</evidence>
<keyword evidence="2" id="KW-0472">Membrane</keyword>
<protein>
    <submittedName>
        <fullName evidence="3">TIGR00341 family protein</fullName>
    </submittedName>
</protein>
<dbReference type="Pfam" id="PF04087">
    <property type="entry name" value="DUF389"/>
    <property type="match status" value="1"/>
</dbReference>
<feature type="transmembrane region" description="Helical" evidence="2">
    <location>
        <begin position="177"/>
        <end position="197"/>
    </location>
</feature>
<comment type="caution">
    <text evidence="3">The sequence shown here is derived from an EMBL/GenBank/DDBJ whole genome shotgun (WGS) entry which is preliminary data.</text>
</comment>
<keyword evidence="2" id="KW-1133">Transmembrane helix</keyword>